<gene>
    <name evidence="10" type="primary">xerC</name>
    <name evidence="14" type="ORF">R54839_PPFHFPJH_00655</name>
</gene>
<evidence type="ECO:0000256" key="5">
    <source>
        <dbReference type="ARBA" id="ARBA00022829"/>
    </source>
</evidence>
<name>A0ABM9MS05_9LACO</name>
<dbReference type="Gene3D" id="1.10.150.130">
    <property type="match status" value="1"/>
</dbReference>
<dbReference type="PROSITE" id="PS51898">
    <property type="entry name" value="TYR_RECOMBINASE"/>
    <property type="match status" value="1"/>
</dbReference>
<dbReference type="InterPro" id="IPR023009">
    <property type="entry name" value="Tyrosine_recombinase_XerC/XerD"/>
</dbReference>
<dbReference type="SUPFAM" id="SSF56349">
    <property type="entry name" value="DNA breaking-rejoining enzymes"/>
    <property type="match status" value="1"/>
</dbReference>
<keyword evidence="6 10" id="KW-0229">DNA integration</keyword>
<comment type="subunit">
    <text evidence="10">Forms a cyclic heterotetrameric complex composed of two molecules of XerC and two molecules of XerD.</text>
</comment>
<evidence type="ECO:0000256" key="3">
    <source>
        <dbReference type="ARBA" id="ARBA00022490"/>
    </source>
</evidence>
<dbReference type="InterPro" id="IPR004107">
    <property type="entry name" value="Integrase_SAM-like_N"/>
</dbReference>
<dbReference type="InterPro" id="IPR044068">
    <property type="entry name" value="CB"/>
</dbReference>
<dbReference type="InterPro" id="IPR010998">
    <property type="entry name" value="Integrase_recombinase_N"/>
</dbReference>
<dbReference type="InterPro" id="IPR002104">
    <property type="entry name" value="Integrase_catalytic"/>
</dbReference>
<evidence type="ECO:0000256" key="9">
    <source>
        <dbReference type="ARBA" id="ARBA00023306"/>
    </source>
</evidence>
<dbReference type="NCBIfam" id="TIGR02224">
    <property type="entry name" value="recomb_XerC"/>
    <property type="match status" value="1"/>
</dbReference>
<evidence type="ECO:0000256" key="10">
    <source>
        <dbReference type="HAMAP-Rule" id="MF_01808"/>
    </source>
</evidence>
<dbReference type="HAMAP" id="MF_01808">
    <property type="entry name" value="Recomb_XerC_XerD"/>
    <property type="match status" value="1"/>
</dbReference>
<feature type="active site" evidence="10">
    <location>
        <position position="270"/>
    </location>
</feature>
<reference evidence="14 15" key="1">
    <citation type="submission" date="2023-10" db="EMBL/GenBank/DDBJ databases">
        <authorList>
            <person name="Botero Cardona J."/>
        </authorList>
    </citation>
    <scope>NUCLEOTIDE SEQUENCE [LARGE SCALE GENOMIC DNA]</scope>
    <source>
        <strain evidence="14 15">R-54839</strain>
    </source>
</reference>
<evidence type="ECO:0000313" key="14">
    <source>
        <dbReference type="EMBL" id="CAK1235768.1"/>
    </source>
</evidence>
<dbReference type="InterPro" id="IPR011931">
    <property type="entry name" value="Recomb_XerC"/>
</dbReference>
<sequence length="326" mass="37119">MNRKGLYFFLRITLAYNEVMQKEVTQYQSYLSAERGYSPLTIKAYIKDILAFVAYLNDNGGFTTFQNIQPLDVRVYLSSLYEQNLARTTIARKVSSLKNFYSYLVKEDLATDNTFEGVTLRKHQAHLPEFLYDNELKALFKVAYDQADHPQYLRDAALLEFLFATGVRVSELANLTIAQLNLNNQLVLIHGKGDKDRYVPFGTMAKKALQNYLENDRPALLAKNKTADPPEEVFLNVHGGALTPAGITYILQGLMNKTELTAKIHPHMLRHTFATTLLNRGADMRTVQELLGHANLSTTQIYTHVSKAMLQSSYQSYFPRAKRDSE</sequence>
<evidence type="ECO:0000256" key="2">
    <source>
        <dbReference type="ARBA" id="ARBA00006657"/>
    </source>
</evidence>
<comment type="function">
    <text evidence="10">Site-specific tyrosine recombinase, which acts by catalyzing the cutting and rejoining of the recombining DNA molecules. The XerC-XerD complex is essential to convert dimers of the bacterial chromosome into monomers to permit their segregation at cell division. It also contributes to the segregational stability of plasmids.</text>
</comment>
<dbReference type="PROSITE" id="PS51900">
    <property type="entry name" value="CB"/>
    <property type="match status" value="1"/>
</dbReference>
<proteinExistence type="inferred from homology"/>
<keyword evidence="3 10" id="KW-0963">Cytoplasm</keyword>
<organism evidence="14 15">
    <name type="scientific">Fructobacillus fructosus</name>
    <dbReference type="NCBI Taxonomy" id="1631"/>
    <lineage>
        <taxon>Bacteria</taxon>
        <taxon>Bacillati</taxon>
        <taxon>Bacillota</taxon>
        <taxon>Bacilli</taxon>
        <taxon>Lactobacillales</taxon>
        <taxon>Lactobacillaceae</taxon>
        <taxon>Fructobacillus</taxon>
    </lineage>
</organism>
<evidence type="ECO:0000256" key="7">
    <source>
        <dbReference type="ARBA" id="ARBA00023125"/>
    </source>
</evidence>
<evidence type="ECO:0000256" key="6">
    <source>
        <dbReference type="ARBA" id="ARBA00022908"/>
    </source>
</evidence>
<keyword evidence="9 10" id="KW-0131">Cell cycle</keyword>
<comment type="subcellular location">
    <subcellularLocation>
        <location evidence="1 10">Cytoplasm</location>
    </subcellularLocation>
</comment>
<dbReference type="Proteomes" id="UP001314261">
    <property type="component" value="Unassembled WGS sequence"/>
</dbReference>
<comment type="similarity">
    <text evidence="2 10">Belongs to the 'phage' integrase family. XerC subfamily.</text>
</comment>
<evidence type="ECO:0000256" key="8">
    <source>
        <dbReference type="ARBA" id="ARBA00023172"/>
    </source>
</evidence>
<evidence type="ECO:0000256" key="11">
    <source>
        <dbReference type="NCBIfam" id="TIGR02224"/>
    </source>
</evidence>
<dbReference type="InterPro" id="IPR050090">
    <property type="entry name" value="Tyrosine_recombinase_XerCD"/>
</dbReference>
<evidence type="ECO:0000256" key="1">
    <source>
        <dbReference type="ARBA" id="ARBA00004496"/>
    </source>
</evidence>
<dbReference type="EMBL" id="CAUZLR010000003">
    <property type="protein sequence ID" value="CAK1235768.1"/>
    <property type="molecule type" value="Genomic_DNA"/>
</dbReference>
<feature type="active site" evidence="10">
    <location>
        <position position="192"/>
    </location>
</feature>
<dbReference type="InterPro" id="IPR013762">
    <property type="entry name" value="Integrase-like_cat_sf"/>
</dbReference>
<dbReference type="PANTHER" id="PTHR30349:SF77">
    <property type="entry name" value="TYROSINE RECOMBINASE XERC"/>
    <property type="match status" value="1"/>
</dbReference>
<keyword evidence="7 10" id="KW-0238">DNA-binding</keyword>
<feature type="active site" evidence="10">
    <location>
        <position position="267"/>
    </location>
</feature>
<evidence type="ECO:0000259" key="13">
    <source>
        <dbReference type="PROSITE" id="PS51900"/>
    </source>
</evidence>
<accession>A0ABM9MS05</accession>
<comment type="caution">
    <text evidence="14">The sequence shown here is derived from an EMBL/GenBank/DDBJ whole genome shotgun (WGS) entry which is preliminary data.</text>
</comment>
<keyword evidence="8 10" id="KW-0233">DNA recombination</keyword>
<dbReference type="CDD" id="cd00798">
    <property type="entry name" value="INT_XerDC_C"/>
    <property type="match status" value="1"/>
</dbReference>
<feature type="domain" description="Core-binding (CB)" evidence="13">
    <location>
        <begin position="18"/>
        <end position="105"/>
    </location>
</feature>
<evidence type="ECO:0000259" key="12">
    <source>
        <dbReference type="PROSITE" id="PS51898"/>
    </source>
</evidence>
<dbReference type="Gene3D" id="1.10.443.10">
    <property type="entry name" value="Intergrase catalytic core"/>
    <property type="match status" value="1"/>
</dbReference>
<feature type="active site" evidence="10">
    <location>
        <position position="168"/>
    </location>
</feature>
<keyword evidence="4 10" id="KW-0132">Cell division</keyword>
<dbReference type="PANTHER" id="PTHR30349">
    <property type="entry name" value="PHAGE INTEGRASE-RELATED"/>
    <property type="match status" value="1"/>
</dbReference>
<dbReference type="Pfam" id="PF02899">
    <property type="entry name" value="Phage_int_SAM_1"/>
    <property type="match status" value="1"/>
</dbReference>
<evidence type="ECO:0000256" key="4">
    <source>
        <dbReference type="ARBA" id="ARBA00022618"/>
    </source>
</evidence>
<feature type="domain" description="Tyr recombinase" evidence="12">
    <location>
        <begin position="126"/>
        <end position="315"/>
    </location>
</feature>
<feature type="active site" description="O-(3'-phospho-DNA)-tyrosine intermediate" evidence="10">
    <location>
        <position position="302"/>
    </location>
</feature>
<feature type="active site" evidence="10">
    <location>
        <position position="293"/>
    </location>
</feature>
<keyword evidence="15" id="KW-1185">Reference proteome</keyword>
<protein>
    <recommendedName>
        <fullName evidence="10 11">Tyrosine recombinase XerC</fullName>
    </recommendedName>
</protein>
<dbReference type="Pfam" id="PF00589">
    <property type="entry name" value="Phage_integrase"/>
    <property type="match status" value="1"/>
</dbReference>
<dbReference type="InterPro" id="IPR011010">
    <property type="entry name" value="DNA_brk_join_enz"/>
</dbReference>
<evidence type="ECO:0000313" key="15">
    <source>
        <dbReference type="Proteomes" id="UP001314261"/>
    </source>
</evidence>
<keyword evidence="5 10" id="KW-0159">Chromosome partition</keyword>
<dbReference type="NCBIfam" id="NF001399">
    <property type="entry name" value="PRK00283.1"/>
    <property type="match status" value="1"/>
</dbReference>